<evidence type="ECO:0000313" key="4">
    <source>
        <dbReference type="Proteomes" id="UP001500393"/>
    </source>
</evidence>
<name>A0ABN2D670_9ACTN</name>
<evidence type="ECO:0000313" key="3">
    <source>
        <dbReference type="EMBL" id="GAA1571230.1"/>
    </source>
</evidence>
<evidence type="ECO:0000256" key="2">
    <source>
        <dbReference type="SAM" id="MobiDB-lite"/>
    </source>
</evidence>
<dbReference type="EMBL" id="BAAAOS010000018">
    <property type="protein sequence ID" value="GAA1571230.1"/>
    <property type="molecule type" value="Genomic_DNA"/>
</dbReference>
<reference evidence="3 4" key="1">
    <citation type="journal article" date="2019" name="Int. J. Syst. Evol. Microbiol.">
        <title>The Global Catalogue of Microorganisms (GCM) 10K type strain sequencing project: providing services to taxonomists for standard genome sequencing and annotation.</title>
        <authorList>
            <consortium name="The Broad Institute Genomics Platform"/>
            <consortium name="The Broad Institute Genome Sequencing Center for Infectious Disease"/>
            <person name="Wu L."/>
            <person name="Ma J."/>
        </authorList>
    </citation>
    <scope>NUCLEOTIDE SEQUENCE [LARGE SCALE GENOMIC DNA]</scope>
    <source>
        <strain evidence="3 4">JCM 14969</strain>
    </source>
</reference>
<feature type="compositionally biased region" description="Polar residues" evidence="2">
    <location>
        <begin position="90"/>
        <end position="113"/>
    </location>
</feature>
<sequence>MKILFRWYNDRNIRASSYNSRIWYPALAHAGVIPQPTRNARGALHYLTDRETGMHALRHYYASVALADGVNIKELAEYLGHSDPGFTLRLTPTCSRPHTTAPERQSTRGSAESSRWRLRRPTATSPQPGRH</sequence>
<evidence type="ECO:0000256" key="1">
    <source>
        <dbReference type="ARBA" id="ARBA00023172"/>
    </source>
</evidence>
<keyword evidence="4" id="KW-1185">Reference proteome</keyword>
<proteinExistence type="predicted"/>
<feature type="region of interest" description="Disordered" evidence="2">
    <location>
        <begin position="89"/>
        <end position="131"/>
    </location>
</feature>
<keyword evidence="1" id="KW-0233">DNA recombination</keyword>
<gene>
    <name evidence="3" type="ORF">GCM10009789_26010</name>
</gene>
<protein>
    <recommendedName>
        <fullName evidence="5">Phage integrase family protein</fullName>
    </recommendedName>
</protein>
<comment type="caution">
    <text evidence="3">The sequence shown here is derived from an EMBL/GenBank/DDBJ whole genome shotgun (WGS) entry which is preliminary data.</text>
</comment>
<dbReference type="InterPro" id="IPR011010">
    <property type="entry name" value="DNA_brk_join_enz"/>
</dbReference>
<dbReference type="InterPro" id="IPR013762">
    <property type="entry name" value="Integrase-like_cat_sf"/>
</dbReference>
<dbReference type="Proteomes" id="UP001500393">
    <property type="component" value="Unassembled WGS sequence"/>
</dbReference>
<organism evidence="3 4">
    <name type="scientific">Kribbella sancticallisti</name>
    <dbReference type="NCBI Taxonomy" id="460087"/>
    <lineage>
        <taxon>Bacteria</taxon>
        <taxon>Bacillati</taxon>
        <taxon>Actinomycetota</taxon>
        <taxon>Actinomycetes</taxon>
        <taxon>Propionibacteriales</taxon>
        <taxon>Kribbellaceae</taxon>
        <taxon>Kribbella</taxon>
    </lineage>
</organism>
<accession>A0ABN2D670</accession>
<dbReference type="SUPFAM" id="SSF56349">
    <property type="entry name" value="DNA breaking-rejoining enzymes"/>
    <property type="match status" value="1"/>
</dbReference>
<dbReference type="Gene3D" id="1.10.443.10">
    <property type="entry name" value="Intergrase catalytic core"/>
    <property type="match status" value="1"/>
</dbReference>
<feature type="compositionally biased region" description="Polar residues" evidence="2">
    <location>
        <begin position="122"/>
        <end position="131"/>
    </location>
</feature>
<evidence type="ECO:0008006" key="5">
    <source>
        <dbReference type="Google" id="ProtNLM"/>
    </source>
</evidence>